<keyword evidence="7 11" id="KW-1133">Transmembrane helix</keyword>
<feature type="transmembrane region" description="Helical" evidence="11">
    <location>
        <begin position="39"/>
        <end position="58"/>
    </location>
</feature>
<comment type="caution">
    <text evidence="12">The sequence shown here is derived from an EMBL/GenBank/DDBJ whole genome shotgun (WGS) entry which is preliminary data.</text>
</comment>
<organism evidence="12 13">
    <name type="scientific">Propioniciclava flava</name>
    <dbReference type="NCBI Taxonomy" id="2072026"/>
    <lineage>
        <taxon>Bacteria</taxon>
        <taxon>Bacillati</taxon>
        <taxon>Actinomycetota</taxon>
        <taxon>Actinomycetes</taxon>
        <taxon>Propionibacteriales</taxon>
        <taxon>Propionibacteriaceae</taxon>
        <taxon>Propioniciclava</taxon>
    </lineage>
</organism>
<gene>
    <name evidence="12" type="ORF">C1706_07140</name>
</gene>
<proteinExistence type="inferred from homology"/>
<dbReference type="OrthoDB" id="5244617at2"/>
<dbReference type="EMBL" id="PPCV01000004">
    <property type="protein sequence ID" value="RXW32326.1"/>
    <property type="molecule type" value="Genomic_DNA"/>
</dbReference>
<protein>
    <recommendedName>
        <fullName evidence="10">Cytochrome c oxidase polypeptide 4</fullName>
        <ecNumber evidence="10">7.1.1.9</ecNumber>
    </recommendedName>
    <alternativeName>
        <fullName evidence="10">Cytochrome aa3 subunit 4</fullName>
    </alternativeName>
    <alternativeName>
        <fullName evidence="10">Cytochrome c oxidase polypeptide IV</fullName>
    </alternativeName>
</protein>
<accession>A0A4Q2EI20</accession>
<evidence type="ECO:0000256" key="6">
    <source>
        <dbReference type="ARBA" id="ARBA00022967"/>
    </source>
</evidence>
<evidence type="ECO:0000256" key="2">
    <source>
        <dbReference type="ARBA" id="ARBA00004651"/>
    </source>
</evidence>
<sequence length="136" mass="15184">MKTESKIFLFLIIFFAVVTPSYAYVTWQMGHFEVIGTTVFALTLLFCLMIWGLLVITGRTVGMRPEDRKDGEIVENAGALGFFPPSSIVPFWSALAITVILLGVVYGWWLSLVGVALGIWGACGWAYEFYTGDYKH</sequence>
<name>A0A4Q2EI20_9ACTN</name>
<dbReference type="InterPro" id="IPR021050">
    <property type="entry name" value="Cyt_c_oxidase_su4_actinobac"/>
</dbReference>
<reference evidence="12 13" key="1">
    <citation type="submission" date="2018-01" db="EMBL/GenBank/DDBJ databases">
        <title>Lactibacter flavus gen. nov., sp. nov., a novel bacterium of the family Propionibacteriaceae isolated from raw milk and dairy products.</title>
        <authorList>
            <person name="Wenning M."/>
            <person name="Breitenwieser F."/>
            <person name="Huptas C."/>
            <person name="von Neubeck M."/>
            <person name="Busse H.-J."/>
            <person name="Scherer S."/>
        </authorList>
    </citation>
    <scope>NUCLEOTIDE SEQUENCE [LARGE SCALE GENOMIC DNA]</scope>
    <source>
        <strain evidence="12 13">VG341</strain>
    </source>
</reference>
<keyword evidence="13" id="KW-1185">Reference proteome</keyword>
<evidence type="ECO:0000256" key="1">
    <source>
        <dbReference type="ARBA" id="ARBA00002536"/>
    </source>
</evidence>
<dbReference type="Proteomes" id="UP000290624">
    <property type="component" value="Unassembled WGS sequence"/>
</dbReference>
<dbReference type="GO" id="GO:0022900">
    <property type="term" value="P:electron transport chain"/>
    <property type="evidence" value="ECO:0007669"/>
    <property type="project" value="InterPro"/>
</dbReference>
<dbReference type="GO" id="GO:0004129">
    <property type="term" value="F:cytochrome-c oxidase activity"/>
    <property type="evidence" value="ECO:0007669"/>
    <property type="project" value="UniProtKB-EC"/>
</dbReference>
<keyword evidence="5 11" id="KW-0812">Transmembrane</keyword>
<evidence type="ECO:0000256" key="3">
    <source>
        <dbReference type="ARBA" id="ARBA00006870"/>
    </source>
</evidence>
<keyword evidence="6 10" id="KW-1278">Translocase</keyword>
<comment type="catalytic activity">
    <reaction evidence="9 10">
        <text>4 Fe(II)-[cytochrome c] + O2 + 8 H(+)(in) = 4 Fe(III)-[cytochrome c] + 2 H2O + 4 H(+)(out)</text>
        <dbReference type="Rhea" id="RHEA:11436"/>
        <dbReference type="Rhea" id="RHEA-COMP:10350"/>
        <dbReference type="Rhea" id="RHEA-COMP:14399"/>
        <dbReference type="ChEBI" id="CHEBI:15377"/>
        <dbReference type="ChEBI" id="CHEBI:15378"/>
        <dbReference type="ChEBI" id="CHEBI:15379"/>
        <dbReference type="ChEBI" id="CHEBI:29033"/>
        <dbReference type="ChEBI" id="CHEBI:29034"/>
        <dbReference type="EC" id="7.1.1.9"/>
    </reaction>
</comment>
<feature type="transmembrane region" description="Helical" evidence="11">
    <location>
        <begin position="108"/>
        <end position="130"/>
    </location>
</feature>
<evidence type="ECO:0000256" key="8">
    <source>
        <dbReference type="ARBA" id="ARBA00023136"/>
    </source>
</evidence>
<keyword evidence="8 10" id="KW-0472">Membrane</keyword>
<dbReference type="GO" id="GO:0005886">
    <property type="term" value="C:plasma membrane"/>
    <property type="evidence" value="ECO:0007669"/>
    <property type="project" value="UniProtKB-SubCell"/>
</dbReference>
<dbReference type="Pfam" id="PF12270">
    <property type="entry name" value="Cyt_c_ox_IV"/>
    <property type="match status" value="1"/>
</dbReference>
<evidence type="ECO:0000256" key="7">
    <source>
        <dbReference type="ARBA" id="ARBA00022989"/>
    </source>
</evidence>
<dbReference type="EC" id="7.1.1.9" evidence="10"/>
<evidence type="ECO:0000313" key="12">
    <source>
        <dbReference type="EMBL" id="RXW32326.1"/>
    </source>
</evidence>
<comment type="similarity">
    <text evidence="3 10">Belongs to the cytochrome c oxidase bacterial subunit CtaF family.</text>
</comment>
<dbReference type="AlphaFoldDB" id="A0A4Q2EI20"/>
<evidence type="ECO:0000256" key="10">
    <source>
        <dbReference type="PIRNR" id="PIRNR017385"/>
    </source>
</evidence>
<keyword evidence="4 10" id="KW-1003">Cell membrane</keyword>
<comment type="function">
    <text evidence="1 10">Part of cytochrome c oxidase, its function is unknown.</text>
</comment>
<comment type="subunit">
    <text evidence="10">Associates with subunits I, II and III to form cytochrome c oxidase.</text>
</comment>
<evidence type="ECO:0000256" key="4">
    <source>
        <dbReference type="ARBA" id="ARBA00022475"/>
    </source>
</evidence>
<comment type="subcellular location">
    <subcellularLocation>
        <location evidence="2">Cell membrane</location>
        <topology evidence="2">Multi-pass membrane protein</topology>
    </subcellularLocation>
</comment>
<evidence type="ECO:0000256" key="5">
    <source>
        <dbReference type="ARBA" id="ARBA00022692"/>
    </source>
</evidence>
<evidence type="ECO:0000256" key="11">
    <source>
        <dbReference type="SAM" id="Phobius"/>
    </source>
</evidence>
<dbReference type="PIRSF" id="PIRSF017385">
    <property type="entry name" value="CtaF"/>
    <property type="match status" value="1"/>
</dbReference>
<evidence type="ECO:0000256" key="9">
    <source>
        <dbReference type="ARBA" id="ARBA00047816"/>
    </source>
</evidence>
<dbReference type="RefSeq" id="WP_129458547.1">
    <property type="nucleotide sequence ID" value="NZ_PPCV01000004.1"/>
</dbReference>
<feature type="transmembrane region" description="Helical" evidence="11">
    <location>
        <begin position="79"/>
        <end position="102"/>
    </location>
</feature>
<evidence type="ECO:0000313" key="13">
    <source>
        <dbReference type="Proteomes" id="UP000290624"/>
    </source>
</evidence>